<sequence length="247" mass="27657">MKNNKYPVVGISGNLLIDEGGMFPGYERAYVNNDYIQSVARCKATPYIIPMVYDDELIKEQVSNIDALILSGGQDVNPLIWNEEPHIKLGGIMPKRDTFDMKLLKFALEMKKPVLGICRGEQILNVCEGGDLYQDLCLIEGAYIKHNQEHLSNVATHTAQIKEGTRLYEILGEKEVLVNSFHHLGVKNVAPGYVVSATAKDGLVEAIEKEGEDFVIGVQWHPEMMTKDCSKMQKIFMALVKEASKQK</sequence>
<dbReference type="Pfam" id="PF07722">
    <property type="entry name" value="Peptidase_C26"/>
    <property type="match status" value="1"/>
</dbReference>
<evidence type="ECO:0000313" key="2">
    <source>
        <dbReference type="Proteomes" id="UP001232584"/>
    </source>
</evidence>
<dbReference type="InterPro" id="IPR029062">
    <property type="entry name" value="Class_I_gatase-like"/>
</dbReference>
<dbReference type="EMBL" id="JAUSWG010000002">
    <property type="protein sequence ID" value="MDQ0555563.1"/>
    <property type="molecule type" value="Genomic_DNA"/>
</dbReference>
<dbReference type="RefSeq" id="WP_307502978.1">
    <property type="nucleotide sequence ID" value="NZ_BAAACE010000029.1"/>
</dbReference>
<dbReference type="PANTHER" id="PTHR43235">
    <property type="entry name" value="GLUTAMINE AMIDOTRANSFERASE PB2B2.05-RELATED"/>
    <property type="match status" value="1"/>
</dbReference>
<organism evidence="1 2">
    <name type="scientific">Paraclostridium ghonii</name>
    <dbReference type="NCBI Taxonomy" id="29358"/>
    <lineage>
        <taxon>Bacteria</taxon>
        <taxon>Bacillati</taxon>
        <taxon>Bacillota</taxon>
        <taxon>Clostridia</taxon>
        <taxon>Peptostreptococcales</taxon>
        <taxon>Peptostreptococcaceae</taxon>
        <taxon>Paraclostridium</taxon>
    </lineage>
</organism>
<keyword evidence="1" id="KW-0315">Glutamine amidotransferase</keyword>
<name>A0ABU0MY73_9FIRM</name>
<dbReference type="InterPro" id="IPR011697">
    <property type="entry name" value="Peptidase_C26"/>
</dbReference>
<proteinExistence type="predicted"/>
<gene>
    <name evidence="1" type="ORF">QOZ92_000676</name>
</gene>
<reference evidence="1 2" key="1">
    <citation type="submission" date="2023-07" db="EMBL/GenBank/DDBJ databases">
        <title>Genomic Encyclopedia of Type Strains, Phase IV (KMG-IV): sequencing the most valuable type-strain genomes for metagenomic binning, comparative biology and taxonomic classification.</title>
        <authorList>
            <person name="Goeker M."/>
        </authorList>
    </citation>
    <scope>NUCLEOTIDE SEQUENCE [LARGE SCALE GENOMIC DNA]</scope>
    <source>
        <strain evidence="1 2">DSM 15049</strain>
    </source>
</reference>
<dbReference type="InterPro" id="IPR044668">
    <property type="entry name" value="PuuD-like"/>
</dbReference>
<dbReference type="SUPFAM" id="SSF52317">
    <property type="entry name" value="Class I glutamine amidotransferase-like"/>
    <property type="match status" value="1"/>
</dbReference>
<dbReference type="CDD" id="cd01745">
    <property type="entry name" value="GATase1_2"/>
    <property type="match status" value="1"/>
</dbReference>
<dbReference type="Gene3D" id="3.40.50.880">
    <property type="match status" value="1"/>
</dbReference>
<dbReference type="PANTHER" id="PTHR43235:SF1">
    <property type="entry name" value="GLUTAMINE AMIDOTRANSFERASE PB2B2.05-RELATED"/>
    <property type="match status" value="1"/>
</dbReference>
<evidence type="ECO:0000313" key="1">
    <source>
        <dbReference type="EMBL" id="MDQ0555563.1"/>
    </source>
</evidence>
<comment type="caution">
    <text evidence="1">The sequence shown here is derived from an EMBL/GenBank/DDBJ whole genome shotgun (WGS) entry which is preliminary data.</text>
</comment>
<protein>
    <submittedName>
        <fullName evidence="1">Glutamine amidotransferase</fullName>
    </submittedName>
</protein>
<dbReference type="Proteomes" id="UP001232584">
    <property type="component" value="Unassembled WGS sequence"/>
</dbReference>
<accession>A0ABU0MY73</accession>
<keyword evidence="2" id="KW-1185">Reference proteome</keyword>
<dbReference type="PROSITE" id="PS51273">
    <property type="entry name" value="GATASE_TYPE_1"/>
    <property type="match status" value="1"/>
</dbReference>